<dbReference type="AlphaFoldDB" id="A0A1S1MY10"/>
<accession>A0A1S1MY10</accession>
<dbReference type="Proteomes" id="UP000179786">
    <property type="component" value="Unassembled WGS sequence"/>
</dbReference>
<keyword evidence="2" id="KW-1185">Reference proteome</keyword>
<comment type="caution">
    <text evidence="1">The sequence shown here is derived from an EMBL/GenBank/DDBJ whole genome shotgun (WGS) entry which is preliminary data.</text>
</comment>
<proteinExistence type="predicted"/>
<dbReference type="EMBL" id="MKJU01000022">
    <property type="protein sequence ID" value="OHU92096.1"/>
    <property type="molecule type" value="Genomic_DNA"/>
</dbReference>
<sequence length="92" mass="10814">MIKKPYMNSYRKSAIALRFLARLLRLCPLLMLAGLYVAPVSPHILWSYKYKLYASGQKRMTVCHYLGFHGVVRYQDGEQCPTMIMLDRGHWF</sequence>
<name>A0A1S1MY10_9GAMM</name>
<protein>
    <submittedName>
        <fullName evidence="1">Uncharacterized protein</fullName>
    </submittedName>
</protein>
<dbReference type="STRING" id="1859457.BET10_07150"/>
<reference evidence="1 2" key="1">
    <citation type="submission" date="2016-09" db="EMBL/GenBank/DDBJ databases">
        <title>Pseudoalteromonas amylolytica sp. nov., isolated from the surface seawater.</title>
        <authorList>
            <person name="Wu Y.-H."/>
            <person name="Cheng H."/>
            <person name="Jin X.-B."/>
            <person name="Wang C.-S."/>
            <person name="Xu X.-W."/>
        </authorList>
    </citation>
    <scope>NUCLEOTIDE SEQUENCE [LARGE SCALE GENOMIC DNA]</scope>
    <source>
        <strain evidence="1 2">JW1</strain>
    </source>
</reference>
<organism evidence="1 2">
    <name type="scientific">Pseudoalteromonas amylolytica</name>
    <dbReference type="NCBI Taxonomy" id="1859457"/>
    <lineage>
        <taxon>Bacteria</taxon>
        <taxon>Pseudomonadati</taxon>
        <taxon>Pseudomonadota</taxon>
        <taxon>Gammaproteobacteria</taxon>
        <taxon>Alteromonadales</taxon>
        <taxon>Pseudoalteromonadaceae</taxon>
        <taxon>Pseudoalteromonas</taxon>
    </lineage>
</organism>
<gene>
    <name evidence="1" type="ORF">BET10_07150</name>
</gene>
<evidence type="ECO:0000313" key="1">
    <source>
        <dbReference type="EMBL" id="OHU92096.1"/>
    </source>
</evidence>
<evidence type="ECO:0000313" key="2">
    <source>
        <dbReference type="Proteomes" id="UP000179786"/>
    </source>
</evidence>